<evidence type="ECO:0000259" key="5">
    <source>
        <dbReference type="Pfam" id="PF00582"/>
    </source>
</evidence>
<dbReference type="Proteomes" id="UP000761264">
    <property type="component" value="Unassembled WGS sequence"/>
</dbReference>
<dbReference type="AlphaFoldDB" id="A0A967KFR9"/>
<dbReference type="PANTHER" id="PTHR47892:SF1">
    <property type="entry name" value="UNIVERSAL STRESS PROTEIN E"/>
    <property type="match status" value="1"/>
</dbReference>
<name>A0A967KFR9_9PROT</name>
<dbReference type="Pfam" id="PF00582">
    <property type="entry name" value="Usp"/>
    <property type="match status" value="2"/>
</dbReference>
<feature type="domain" description="UspA" evidence="5">
    <location>
        <begin position="147"/>
        <end position="300"/>
    </location>
</feature>
<keyword evidence="7" id="KW-1185">Reference proteome</keyword>
<evidence type="ECO:0000313" key="7">
    <source>
        <dbReference type="Proteomes" id="UP000761264"/>
    </source>
</evidence>
<dbReference type="GO" id="GO:0005737">
    <property type="term" value="C:cytoplasm"/>
    <property type="evidence" value="ECO:0007669"/>
    <property type="project" value="UniProtKB-SubCell"/>
</dbReference>
<sequence length="329" mass="35855">MICDENGIHDALLGRAIWLAKSNDARITLVDVVEAAPGELASLYGALPGNVAQDIELEVLAFHRSRLAQIGAPIKSEGIETSEVVLQGIAFIEIIRKVLRDQHDLVIKGAAGEGDGGPLFFASTDLHILRKCPCPVWIMKKSSQTQYARILAAVDPEPMDEQRSALDALVMDLATSLSAAERSELHVVNVWRLQGENSLRHSAFTRVPKETVEKMTEEKRRQSERKLKSLLFDYPETGGRRQVHLLKGEARQVIPEFAAGKKVELIVMGTVGRTGIRGLFVGNTAEAILNQVDCSVLAVKPPGFKTPVRLEPECDQGASSGKLLRAKGG</sequence>
<evidence type="ECO:0000256" key="1">
    <source>
        <dbReference type="ARBA" id="ARBA00004496"/>
    </source>
</evidence>
<evidence type="ECO:0000313" key="6">
    <source>
        <dbReference type="EMBL" id="NIA69766.1"/>
    </source>
</evidence>
<dbReference type="EMBL" id="JAAQPH010000010">
    <property type="protein sequence ID" value="NIA69766.1"/>
    <property type="molecule type" value="Genomic_DNA"/>
</dbReference>
<dbReference type="CDD" id="cd00293">
    <property type="entry name" value="USP-like"/>
    <property type="match status" value="1"/>
</dbReference>
<evidence type="ECO:0000256" key="3">
    <source>
        <dbReference type="ARBA" id="ARBA00022490"/>
    </source>
</evidence>
<dbReference type="InterPro" id="IPR006015">
    <property type="entry name" value="Universal_stress_UspA"/>
</dbReference>
<protein>
    <submittedName>
        <fullName evidence="6">Universal stress protein</fullName>
    </submittedName>
</protein>
<comment type="function">
    <text evidence="4">Required for resistance to DNA-damaging agents.</text>
</comment>
<dbReference type="PANTHER" id="PTHR47892">
    <property type="entry name" value="UNIVERSAL STRESS PROTEIN E"/>
    <property type="match status" value="1"/>
</dbReference>
<comment type="subcellular location">
    <subcellularLocation>
        <location evidence="1">Cytoplasm</location>
    </subcellularLocation>
</comment>
<dbReference type="Gene3D" id="3.40.50.12370">
    <property type="match status" value="1"/>
</dbReference>
<organism evidence="6 7">
    <name type="scientific">Pelagibius litoralis</name>
    <dbReference type="NCBI Taxonomy" id="374515"/>
    <lineage>
        <taxon>Bacteria</taxon>
        <taxon>Pseudomonadati</taxon>
        <taxon>Pseudomonadota</taxon>
        <taxon>Alphaproteobacteria</taxon>
        <taxon>Rhodospirillales</taxon>
        <taxon>Rhodovibrionaceae</taxon>
        <taxon>Pelagibius</taxon>
    </lineage>
</organism>
<feature type="domain" description="UspA" evidence="5">
    <location>
        <begin position="10"/>
        <end position="140"/>
    </location>
</feature>
<dbReference type="SUPFAM" id="SSF52402">
    <property type="entry name" value="Adenine nucleotide alpha hydrolases-like"/>
    <property type="match status" value="2"/>
</dbReference>
<evidence type="ECO:0000256" key="2">
    <source>
        <dbReference type="ARBA" id="ARBA00008791"/>
    </source>
</evidence>
<comment type="similarity">
    <text evidence="2">Belongs to the universal stress protein A family.</text>
</comment>
<dbReference type="PRINTS" id="PR01438">
    <property type="entry name" value="UNVRSLSTRESS"/>
</dbReference>
<accession>A0A967KFR9</accession>
<keyword evidence="3" id="KW-0963">Cytoplasm</keyword>
<reference evidence="6" key="1">
    <citation type="submission" date="2020-03" db="EMBL/GenBank/DDBJ databases">
        <title>Genome of Pelagibius litoralis DSM 21314T.</title>
        <authorList>
            <person name="Wang G."/>
        </authorList>
    </citation>
    <scope>NUCLEOTIDE SEQUENCE</scope>
    <source>
        <strain evidence="6">DSM 21314</strain>
    </source>
</reference>
<comment type="caution">
    <text evidence="6">The sequence shown here is derived from an EMBL/GenBank/DDBJ whole genome shotgun (WGS) entry which is preliminary data.</text>
</comment>
<proteinExistence type="inferred from homology"/>
<evidence type="ECO:0000256" key="4">
    <source>
        <dbReference type="ARBA" id="ARBA00037131"/>
    </source>
</evidence>
<gene>
    <name evidence="6" type="ORF">HBA54_14275</name>
</gene>
<dbReference type="InterPro" id="IPR006016">
    <property type="entry name" value="UspA"/>
</dbReference>